<gene>
    <name evidence="3" type="ORF">FC89_GL002231</name>
</gene>
<comment type="caution">
    <text evidence="3">The sequence shown here is derived from an EMBL/GenBank/DDBJ whole genome shotgun (WGS) entry which is preliminary data.</text>
</comment>
<evidence type="ECO:0000259" key="2">
    <source>
        <dbReference type="Pfam" id="PF00793"/>
    </source>
</evidence>
<dbReference type="InterPro" id="IPR052899">
    <property type="entry name" value="Class-I_DAHP_synthase"/>
</dbReference>
<dbReference type="SUPFAM" id="SSF51569">
    <property type="entry name" value="Aldolase"/>
    <property type="match status" value="1"/>
</dbReference>
<name>A0A0R1VGI3_9LACO</name>
<dbReference type="NCBIfam" id="NF006421">
    <property type="entry name" value="PRK08673.1"/>
    <property type="match status" value="1"/>
</dbReference>
<evidence type="ECO:0000313" key="3">
    <source>
        <dbReference type="EMBL" id="KRM04545.1"/>
    </source>
</evidence>
<dbReference type="GO" id="GO:0016740">
    <property type="term" value="F:transferase activity"/>
    <property type="evidence" value="ECO:0007669"/>
    <property type="project" value="UniProtKB-KW"/>
</dbReference>
<dbReference type="GO" id="GO:0009073">
    <property type="term" value="P:aromatic amino acid family biosynthetic process"/>
    <property type="evidence" value="ECO:0007669"/>
    <property type="project" value="InterPro"/>
</dbReference>
<keyword evidence="4" id="KW-1185">Reference proteome</keyword>
<reference evidence="3 4" key="1">
    <citation type="journal article" date="2015" name="Genome Announc.">
        <title>Expanding the biotechnology potential of lactobacilli through comparative genomics of 213 strains and associated genera.</title>
        <authorList>
            <person name="Sun Z."/>
            <person name="Harris H.M."/>
            <person name="McCann A."/>
            <person name="Guo C."/>
            <person name="Argimon S."/>
            <person name="Zhang W."/>
            <person name="Yang X."/>
            <person name="Jeffery I.B."/>
            <person name="Cooney J.C."/>
            <person name="Kagawa T.F."/>
            <person name="Liu W."/>
            <person name="Song Y."/>
            <person name="Salvetti E."/>
            <person name="Wrobel A."/>
            <person name="Rasinkangas P."/>
            <person name="Parkhill J."/>
            <person name="Rea M.C."/>
            <person name="O'Sullivan O."/>
            <person name="Ritari J."/>
            <person name="Douillard F.P."/>
            <person name="Paul Ross R."/>
            <person name="Yang R."/>
            <person name="Briner A.E."/>
            <person name="Felis G.E."/>
            <person name="de Vos W.M."/>
            <person name="Barrangou R."/>
            <person name="Klaenhammer T.R."/>
            <person name="Caufield P.W."/>
            <person name="Cui Y."/>
            <person name="Zhang H."/>
            <person name="O'Toole P.W."/>
        </authorList>
    </citation>
    <scope>NUCLEOTIDE SEQUENCE [LARGE SCALE GENOMIC DNA]</scope>
    <source>
        <strain evidence="3 4">DSM 18630</strain>
    </source>
</reference>
<evidence type="ECO:0000256" key="1">
    <source>
        <dbReference type="ARBA" id="ARBA00022679"/>
    </source>
</evidence>
<dbReference type="PATRIC" id="fig|1423750.3.peg.2271"/>
<dbReference type="PANTHER" id="PTHR43018:SF2">
    <property type="entry name" value="PHOSPHO-2-DEHYDRO-3-DEOXYHEPTONATE ALDOLASE"/>
    <property type="match status" value="1"/>
</dbReference>
<dbReference type="Proteomes" id="UP000051451">
    <property type="component" value="Unassembled WGS sequence"/>
</dbReference>
<dbReference type="GO" id="GO:0016832">
    <property type="term" value="F:aldehyde-lyase activity"/>
    <property type="evidence" value="ECO:0007669"/>
    <property type="project" value="InterPro"/>
</dbReference>
<dbReference type="InterPro" id="IPR013785">
    <property type="entry name" value="Aldolase_TIM"/>
</dbReference>
<dbReference type="NCBIfam" id="TIGR01361">
    <property type="entry name" value="DAHP_synth_Bsub"/>
    <property type="match status" value="1"/>
</dbReference>
<dbReference type="NCBIfam" id="NF009239">
    <property type="entry name" value="PRK12595.1"/>
    <property type="match status" value="1"/>
</dbReference>
<dbReference type="InterPro" id="IPR006268">
    <property type="entry name" value="DAHP_syn_2"/>
</dbReference>
<dbReference type="Gene3D" id="3.20.20.70">
    <property type="entry name" value="Aldolase class I"/>
    <property type="match status" value="1"/>
</dbReference>
<evidence type="ECO:0000313" key="4">
    <source>
        <dbReference type="Proteomes" id="UP000051451"/>
    </source>
</evidence>
<proteinExistence type="predicted"/>
<dbReference type="InterPro" id="IPR006218">
    <property type="entry name" value="DAHP1/KDSA"/>
</dbReference>
<sequence length="327" mass="35409">MIIILKNDISQNITKLQKLFAGKKQVLVQQNRVAVVGAAKQDLPAEIQAAAQIIENTPAAIQSSRLFHPEDIVIRTPHTVIDNNHLIIMAGPCSVESREHILKMAAVAKQGGATVLRGGAFKPRTSPYSFQGLGETGLKYLREAADLNGMDVVTEVMDDEHVPLVAKYTDIFQIGARNMQNFSLLKAVGKTKIPVALKRGMSATIDDLLNAAEYIAAGGNQQIMLIERGIRTFDNKYTRNTFDVAAIPVLQQLTPYPVIADPSHAVGRWDLVTPMAAAGVAAGAAGLMVEIHDDPKRALSDGPQALKPDTYLKMTQQAQAIRTLMAD</sequence>
<dbReference type="RefSeq" id="WP_057872590.1">
    <property type="nucleotide sequence ID" value="NZ_AZGB01000027.1"/>
</dbReference>
<dbReference type="EMBL" id="AZGB01000027">
    <property type="protein sequence ID" value="KRM04545.1"/>
    <property type="molecule type" value="Genomic_DNA"/>
</dbReference>
<dbReference type="AlphaFoldDB" id="A0A0R1VGI3"/>
<protein>
    <submittedName>
        <fullName evidence="3">3-deoxy-7-phosphoheptulonate synthase</fullName>
    </submittedName>
</protein>
<dbReference type="GeneID" id="98319892"/>
<accession>A0A0R1VGI3</accession>
<dbReference type="PANTHER" id="PTHR43018">
    <property type="entry name" value="PHOSPHO-2-DEHYDRO-3-DEOXYHEPTONATE ALDOLASE"/>
    <property type="match status" value="1"/>
</dbReference>
<dbReference type="STRING" id="1423750.FC89_GL002231"/>
<keyword evidence="1" id="KW-0808">Transferase</keyword>
<feature type="domain" description="DAHP synthetase I/KDSA" evidence="2">
    <location>
        <begin position="82"/>
        <end position="318"/>
    </location>
</feature>
<dbReference type="OrthoDB" id="9780456at2"/>
<dbReference type="Pfam" id="PF00793">
    <property type="entry name" value="DAHP_synth_1"/>
    <property type="match status" value="1"/>
</dbReference>
<organism evidence="3 4">
    <name type="scientific">Liquorilactobacillus ghanensis DSM 18630</name>
    <dbReference type="NCBI Taxonomy" id="1423750"/>
    <lineage>
        <taxon>Bacteria</taxon>
        <taxon>Bacillati</taxon>
        <taxon>Bacillota</taxon>
        <taxon>Bacilli</taxon>
        <taxon>Lactobacillales</taxon>
        <taxon>Lactobacillaceae</taxon>
        <taxon>Liquorilactobacillus</taxon>
    </lineage>
</organism>